<keyword evidence="3" id="KW-1185">Reference proteome</keyword>
<feature type="transmembrane region" description="Helical" evidence="1">
    <location>
        <begin position="57"/>
        <end position="86"/>
    </location>
</feature>
<dbReference type="Proteomes" id="UP000004508">
    <property type="component" value="Unassembled WGS sequence"/>
</dbReference>
<dbReference type="AlphaFoldDB" id="D6U3Y4"/>
<dbReference type="EMBL" id="ADVG01000004">
    <property type="protein sequence ID" value="EFH81222.1"/>
    <property type="molecule type" value="Genomic_DNA"/>
</dbReference>
<gene>
    <name evidence="2" type="ORF">Krac_1924</name>
</gene>
<dbReference type="InParanoid" id="D6U3Y4"/>
<feature type="transmembrane region" description="Helical" evidence="1">
    <location>
        <begin position="12"/>
        <end position="37"/>
    </location>
</feature>
<reference evidence="2 3" key="1">
    <citation type="journal article" date="2011" name="Stand. Genomic Sci.">
        <title>Non-contiguous finished genome sequence and contextual data of the filamentous soil bacterium Ktedonobacter racemifer type strain (SOSP1-21).</title>
        <authorList>
            <person name="Chang Y.J."/>
            <person name="Land M."/>
            <person name="Hauser L."/>
            <person name="Chertkov O."/>
            <person name="Del Rio T.G."/>
            <person name="Nolan M."/>
            <person name="Copeland A."/>
            <person name="Tice H."/>
            <person name="Cheng J.F."/>
            <person name="Lucas S."/>
            <person name="Han C."/>
            <person name="Goodwin L."/>
            <person name="Pitluck S."/>
            <person name="Ivanova N."/>
            <person name="Ovchinikova G."/>
            <person name="Pati A."/>
            <person name="Chen A."/>
            <person name="Palaniappan K."/>
            <person name="Mavromatis K."/>
            <person name="Liolios K."/>
            <person name="Brettin T."/>
            <person name="Fiebig A."/>
            <person name="Rohde M."/>
            <person name="Abt B."/>
            <person name="Goker M."/>
            <person name="Detter J.C."/>
            <person name="Woyke T."/>
            <person name="Bristow J."/>
            <person name="Eisen J.A."/>
            <person name="Markowitz V."/>
            <person name="Hugenholtz P."/>
            <person name="Kyrpides N.C."/>
            <person name="Klenk H.P."/>
            <person name="Lapidus A."/>
        </authorList>
    </citation>
    <scope>NUCLEOTIDE SEQUENCE [LARGE SCALE GENOMIC DNA]</scope>
    <source>
        <strain evidence="3">DSM 44963</strain>
    </source>
</reference>
<keyword evidence="1" id="KW-0812">Transmembrane</keyword>
<sequence length="279" mass="31699">MQGKVVYMGTKAVTAYYAAIILLVIVFGAIIVGILNSVNSLPPCTTVSKNICGVNDWSIAGLAATILGVAATVLAFLGAFAVAAWWKDLNEQVKQQVNAHMQEQINQITKDQEQRLKEESESLLQEQKRRFDTMFIEVRKELDEGKKLSEQIDNRLQNKTDALLLGIMMLHNPWHLGEWTDEIQNMDNEFDQEIATRMTLNYLKIVSGFETDYAKQAESLRKKGISETFITPPEFWNSALNWKQKMKKVNDSNTTFVDAEMKRLSPFISTWEQSNRPSS</sequence>
<evidence type="ECO:0000256" key="1">
    <source>
        <dbReference type="SAM" id="Phobius"/>
    </source>
</evidence>
<organism evidence="2 3">
    <name type="scientific">Ktedonobacter racemifer DSM 44963</name>
    <dbReference type="NCBI Taxonomy" id="485913"/>
    <lineage>
        <taxon>Bacteria</taxon>
        <taxon>Bacillati</taxon>
        <taxon>Chloroflexota</taxon>
        <taxon>Ktedonobacteria</taxon>
        <taxon>Ktedonobacterales</taxon>
        <taxon>Ktedonobacteraceae</taxon>
        <taxon>Ktedonobacter</taxon>
    </lineage>
</organism>
<proteinExistence type="predicted"/>
<accession>D6U3Y4</accession>
<protein>
    <submittedName>
        <fullName evidence="2">Uncharacterized protein</fullName>
    </submittedName>
</protein>
<evidence type="ECO:0000313" key="2">
    <source>
        <dbReference type="EMBL" id="EFH81222.1"/>
    </source>
</evidence>
<keyword evidence="1" id="KW-0472">Membrane</keyword>
<dbReference type="RefSeq" id="WP_007918454.1">
    <property type="nucleotide sequence ID" value="NZ_ADVG01000004.1"/>
</dbReference>
<keyword evidence="1" id="KW-1133">Transmembrane helix</keyword>
<evidence type="ECO:0000313" key="3">
    <source>
        <dbReference type="Proteomes" id="UP000004508"/>
    </source>
</evidence>
<name>D6U3Y4_KTERA</name>
<comment type="caution">
    <text evidence="2">The sequence shown here is derived from an EMBL/GenBank/DDBJ whole genome shotgun (WGS) entry which is preliminary data.</text>
</comment>